<evidence type="ECO:0000256" key="5">
    <source>
        <dbReference type="ARBA" id="ARBA00023163"/>
    </source>
</evidence>
<dbReference type="InterPro" id="IPR036388">
    <property type="entry name" value="WH-like_DNA-bd_sf"/>
</dbReference>
<keyword evidence="2" id="KW-0805">Transcription regulation</keyword>
<dbReference type="Pfam" id="PF04542">
    <property type="entry name" value="Sigma70_r2"/>
    <property type="match status" value="1"/>
</dbReference>
<keyword evidence="3" id="KW-0731">Sigma factor</keyword>
<dbReference type="SUPFAM" id="SSF88946">
    <property type="entry name" value="Sigma2 domain of RNA polymerase sigma factors"/>
    <property type="match status" value="1"/>
</dbReference>
<organism evidence="8 9">
    <name type="scientific">Mycobacterium basiliense</name>
    <dbReference type="NCBI Taxonomy" id="2094119"/>
    <lineage>
        <taxon>Bacteria</taxon>
        <taxon>Bacillati</taxon>
        <taxon>Actinomycetota</taxon>
        <taxon>Actinomycetes</taxon>
        <taxon>Mycobacteriales</taxon>
        <taxon>Mycobacteriaceae</taxon>
        <taxon>Mycobacterium</taxon>
    </lineage>
</organism>
<dbReference type="InterPro" id="IPR014284">
    <property type="entry name" value="RNA_pol_sigma-70_dom"/>
</dbReference>
<reference evidence="9" key="1">
    <citation type="submission" date="2018-02" db="EMBL/GenBank/DDBJ databases">
        <authorList>
            <person name="Seth-Smith MB H."/>
            <person name="Seth-Smith H."/>
        </authorList>
    </citation>
    <scope>NUCLEOTIDE SEQUENCE [LARGE SCALE GENOMIC DNA]</scope>
</reference>
<comment type="similarity">
    <text evidence="1">Belongs to the sigma-70 factor family. ECF subfamily.</text>
</comment>
<evidence type="ECO:0000256" key="3">
    <source>
        <dbReference type="ARBA" id="ARBA00023082"/>
    </source>
</evidence>
<feature type="domain" description="RNA polymerase sigma factor 70 region 4 type 2" evidence="7">
    <location>
        <begin position="117"/>
        <end position="166"/>
    </location>
</feature>
<dbReference type="InterPro" id="IPR013249">
    <property type="entry name" value="RNA_pol_sigma70_r4_t2"/>
</dbReference>
<dbReference type="OrthoDB" id="3821507at2"/>
<proteinExistence type="inferred from homology"/>
<dbReference type="EMBL" id="LR130759">
    <property type="protein sequence ID" value="VDM88802.1"/>
    <property type="molecule type" value="Genomic_DNA"/>
</dbReference>
<dbReference type="Gene3D" id="1.10.1740.10">
    <property type="match status" value="1"/>
</dbReference>
<evidence type="ECO:0000256" key="1">
    <source>
        <dbReference type="ARBA" id="ARBA00010641"/>
    </source>
</evidence>
<dbReference type="Pfam" id="PF08281">
    <property type="entry name" value="Sigma70_r4_2"/>
    <property type="match status" value="1"/>
</dbReference>
<evidence type="ECO:0000256" key="4">
    <source>
        <dbReference type="ARBA" id="ARBA00023125"/>
    </source>
</evidence>
<accession>A0A447GE92</accession>
<protein>
    <submittedName>
        <fullName evidence="8">Putative RNA polymerase sigma-C factor</fullName>
    </submittedName>
</protein>
<dbReference type="AlphaFoldDB" id="A0A447GE92"/>
<dbReference type="SUPFAM" id="SSF88659">
    <property type="entry name" value="Sigma3 and sigma4 domains of RNA polymerase sigma factors"/>
    <property type="match status" value="1"/>
</dbReference>
<dbReference type="GO" id="GO:0016987">
    <property type="term" value="F:sigma factor activity"/>
    <property type="evidence" value="ECO:0007669"/>
    <property type="project" value="UniProtKB-KW"/>
</dbReference>
<dbReference type="InterPro" id="IPR013324">
    <property type="entry name" value="RNA_pol_sigma_r3/r4-like"/>
</dbReference>
<keyword evidence="5" id="KW-0804">Transcription</keyword>
<sequence>MGERCDDDAVTRLALAAARGDGAARQRLIRATERDVWRTVALLGSPGTADDLTQETFRRASGSLPRFTGRASARIWLLCLAHRVVVDQLRHAQIHARSAHDLEWVAGAPQELADIIAVRLLLDGLALDRRHALVLTQVIGLSYTEAAEVCGCPVGTIRSRVAHARIDLLNAQHRDDQVS</sequence>
<keyword evidence="4" id="KW-0238">DNA-binding</keyword>
<dbReference type="Proteomes" id="UP000269998">
    <property type="component" value="Chromosome"/>
</dbReference>
<dbReference type="InterPro" id="IPR039425">
    <property type="entry name" value="RNA_pol_sigma-70-like"/>
</dbReference>
<dbReference type="InterPro" id="IPR007627">
    <property type="entry name" value="RNA_pol_sigma70_r2"/>
</dbReference>
<name>A0A447GE92_9MYCO</name>
<dbReference type="GO" id="GO:0006352">
    <property type="term" value="P:DNA-templated transcription initiation"/>
    <property type="evidence" value="ECO:0007669"/>
    <property type="project" value="InterPro"/>
</dbReference>
<dbReference type="PANTHER" id="PTHR43133">
    <property type="entry name" value="RNA POLYMERASE ECF-TYPE SIGMA FACTO"/>
    <property type="match status" value="1"/>
</dbReference>
<dbReference type="KEGG" id="mbai:MB901379_02368"/>
<evidence type="ECO:0000259" key="7">
    <source>
        <dbReference type="Pfam" id="PF08281"/>
    </source>
</evidence>
<dbReference type="Gene3D" id="1.10.10.10">
    <property type="entry name" value="Winged helix-like DNA-binding domain superfamily/Winged helix DNA-binding domain"/>
    <property type="match status" value="1"/>
</dbReference>
<dbReference type="InterPro" id="IPR013325">
    <property type="entry name" value="RNA_pol_sigma_r2"/>
</dbReference>
<dbReference type="NCBIfam" id="TIGR02937">
    <property type="entry name" value="sigma70-ECF"/>
    <property type="match status" value="1"/>
</dbReference>
<evidence type="ECO:0000256" key="2">
    <source>
        <dbReference type="ARBA" id="ARBA00023015"/>
    </source>
</evidence>
<dbReference type="RefSeq" id="WP_158016796.1">
    <property type="nucleotide sequence ID" value="NZ_CBCSKE010000010.1"/>
</dbReference>
<evidence type="ECO:0000313" key="9">
    <source>
        <dbReference type="Proteomes" id="UP000269998"/>
    </source>
</evidence>
<evidence type="ECO:0000313" key="8">
    <source>
        <dbReference type="EMBL" id="VDM88802.1"/>
    </source>
</evidence>
<dbReference type="GO" id="GO:0003677">
    <property type="term" value="F:DNA binding"/>
    <property type="evidence" value="ECO:0007669"/>
    <property type="project" value="UniProtKB-KW"/>
</dbReference>
<keyword evidence="9" id="KW-1185">Reference proteome</keyword>
<dbReference type="PANTHER" id="PTHR43133:SF61">
    <property type="entry name" value="ECF RNA POLYMERASE SIGMA FACTOR SIGC"/>
    <property type="match status" value="1"/>
</dbReference>
<evidence type="ECO:0000259" key="6">
    <source>
        <dbReference type="Pfam" id="PF04542"/>
    </source>
</evidence>
<gene>
    <name evidence="8" type="primary">sigC_1</name>
    <name evidence="8" type="ORF">MB901379_02368</name>
</gene>
<feature type="domain" description="RNA polymerase sigma-70 region 2" evidence="6">
    <location>
        <begin position="28"/>
        <end position="93"/>
    </location>
</feature>